<dbReference type="Pfam" id="PF01548">
    <property type="entry name" value="DEDD_Tnp_IS110"/>
    <property type="match status" value="1"/>
</dbReference>
<protein>
    <submittedName>
        <fullName evidence="3">IS110 family transposase</fullName>
    </submittedName>
</protein>
<dbReference type="AlphaFoldDB" id="A0AAE5V5P7"/>
<feature type="domain" description="Transposase IS116/IS110/IS902 C-terminal" evidence="2">
    <location>
        <begin position="267"/>
        <end position="343"/>
    </location>
</feature>
<dbReference type="InterPro" id="IPR003346">
    <property type="entry name" value="Transposase_20"/>
</dbReference>
<accession>A0AAE5V5P7</accession>
<dbReference type="RefSeq" id="WP_071813256.1">
    <property type="nucleotide sequence ID" value="NZ_CP014119.1"/>
</dbReference>
<evidence type="ECO:0000313" key="4">
    <source>
        <dbReference type="Proteomes" id="UP000228502"/>
    </source>
</evidence>
<comment type="caution">
    <text evidence="3">The sequence shown here is derived from an EMBL/GenBank/DDBJ whole genome shotgun (WGS) entry which is preliminary data.</text>
</comment>
<dbReference type="PANTHER" id="PTHR33055:SF15">
    <property type="entry name" value="TRANSPOSASE-RELATED"/>
    <property type="match status" value="1"/>
</dbReference>
<dbReference type="GO" id="GO:0004803">
    <property type="term" value="F:transposase activity"/>
    <property type="evidence" value="ECO:0007669"/>
    <property type="project" value="InterPro"/>
</dbReference>
<evidence type="ECO:0000259" key="1">
    <source>
        <dbReference type="Pfam" id="PF01548"/>
    </source>
</evidence>
<dbReference type="InterPro" id="IPR047650">
    <property type="entry name" value="Transpos_IS110"/>
</dbReference>
<reference evidence="3 4" key="1">
    <citation type="submission" date="2017-10" db="EMBL/GenBank/DDBJ databases">
        <title>genome sequences of Staph epi in chlorhexidine trial.</title>
        <authorList>
            <person name="Greninger A.L."/>
            <person name="Addetia A."/>
            <person name="Qin X."/>
            <person name="Zerr D."/>
        </authorList>
    </citation>
    <scope>NUCLEOTIDE SEQUENCE [LARGE SCALE GENOMIC DNA]</scope>
    <source>
        <strain evidence="3 4">SCH-17</strain>
    </source>
</reference>
<dbReference type="GO" id="GO:0003677">
    <property type="term" value="F:DNA binding"/>
    <property type="evidence" value="ECO:0007669"/>
    <property type="project" value="InterPro"/>
</dbReference>
<dbReference type="Proteomes" id="UP000228502">
    <property type="component" value="Unassembled WGS sequence"/>
</dbReference>
<evidence type="ECO:0000313" key="3">
    <source>
        <dbReference type="EMBL" id="PIH08989.1"/>
    </source>
</evidence>
<feature type="domain" description="Transposase IS110-like N-terminal" evidence="1">
    <location>
        <begin position="4"/>
        <end position="155"/>
    </location>
</feature>
<dbReference type="PANTHER" id="PTHR33055">
    <property type="entry name" value="TRANSPOSASE FOR INSERTION SEQUENCE ELEMENT IS1111A"/>
    <property type="match status" value="1"/>
</dbReference>
<organism evidence="3 4">
    <name type="scientific">Staphylococcus epidermidis</name>
    <dbReference type="NCBI Taxonomy" id="1282"/>
    <lineage>
        <taxon>Bacteria</taxon>
        <taxon>Bacillati</taxon>
        <taxon>Bacillota</taxon>
        <taxon>Bacilli</taxon>
        <taxon>Bacillales</taxon>
        <taxon>Staphylococcaceae</taxon>
        <taxon>Staphylococcus</taxon>
    </lineage>
</organism>
<name>A0AAE5V5P7_STAEP</name>
<dbReference type="NCBIfam" id="NF033542">
    <property type="entry name" value="transpos_IS110"/>
    <property type="match status" value="1"/>
</dbReference>
<gene>
    <name evidence="3" type="ORF">CTJ08_13470</name>
</gene>
<dbReference type="GO" id="GO:0006313">
    <property type="term" value="P:DNA transposition"/>
    <property type="evidence" value="ECO:0007669"/>
    <property type="project" value="InterPro"/>
</dbReference>
<evidence type="ECO:0000259" key="2">
    <source>
        <dbReference type="Pfam" id="PF02371"/>
    </source>
</evidence>
<dbReference type="Pfam" id="PF02371">
    <property type="entry name" value="Transposase_20"/>
    <property type="match status" value="1"/>
</dbReference>
<dbReference type="InterPro" id="IPR002525">
    <property type="entry name" value="Transp_IS110-like_N"/>
</dbReference>
<dbReference type="EMBL" id="PEJG01000090">
    <property type="protein sequence ID" value="PIH08989.1"/>
    <property type="molecule type" value="Genomic_DNA"/>
</dbReference>
<sequence>MDYLGVDISKRSSVVAHYKNGKFQKEFFIQNNKNGYNYLLKYLNDLDHPQLIFESTGIYSRGMERFCCVNQINYIQMNPLEAKFKTSALRSWKTDQADAHKLACLGPTLKQTDNLPIHELIFFELRERVRFHLEIENEQNRLKFQILELLHQTFPGLERLFSSRYSIIALNIAEIFTHPDMVLDIDKEVLITHIFNSTDKGMSMDKATKYALQLRVIAQESYPNVDRHSFLVEKLRLLIQQLKQSIHHLKQLDDAMIQLAQQLDYFENIHSIPGIGKLSTAMIIGEIGDIKRFKSNKQLNAFVGIDIKRYQSGHTHCRDTINKRGNKKARKLLFWVIMNIIRGQHHYDNHVVDYYYKLRKQPNEKPHKTAIIACINRLLKTIHYLVMNHKLYDYQMSPH</sequence>
<proteinExistence type="predicted"/>